<reference evidence="2" key="1">
    <citation type="submission" date="2019-04" db="EMBL/GenBank/DDBJ databases">
        <authorList>
            <person name="Alioto T."/>
            <person name="Alioto T."/>
        </authorList>
    </citation>
    <scope>NUCLEOTIDE SEQUENCE [LARGE SCALE GENOMIC DNA]</scope>
</reference>
<feature type="compositionally biased region" description="Basic and acidic residues" evidence="1">
    <location>
        <begin position="179"/>
        <end position="196"/>
    </location>
</feature>
<feature type="compositionally biased region" description="Polar residues" evidence="1">
    <location>
        <begin position="248"/>
        <end position="257"/>
    </location>
</feature>
<feature type="compositionally biased region" description="Pro residues" evidence="1">
    <location>
        <begin position="666"/>
        <end position="678"/>
    </location>
</feature>
<feature type="compositionally biased region" description="Basic and acidic residues" evidence="1">
    <location>
        <begin position="145"/>
        <end position="166"/>
    </location>
</feature>
<dbReference type="Proteomes" id="UP000335636">
    <property type="component" value="Unassembled WGS sequence"/>
</dbReference>
<keyword evidence="3" id="KW-1185">Reference proteome</keyword>
<feature type="compositionally biased region" description="Basic residues" evidence="1">
    <location>
        <begin position="587"/>
        <end position="600"/>
    </location>
</feature>
<evidence type="ECO:0000256" key="1">
    <source>
        <dbReference type="SAM" id="MobiDB-lite"/>
    </source>
</evidence>
<gene>
    <name evidence="2" type="ORF">MONAX_5E006760</name>
</gene>
<feature type="compositionally biased region" description="Polar residues" evidence="1">
    <location>
        <begin position="302"/>
        <end position="327"/>
    </location>
</feature>
<name>A0A5E4C408_MARMO</name>
<feature type="region of interest" description="Disordered" evidence="1">
    <location>
        <begin position="1"/>
        <end position="830"/>
    </location>
</feature>
<feature type="compositionally biased region" description="Polar residues" evidence="1">
    <location>
        <begin position="450"/>
        <end position="463"/>
    </location>
</feature>
<organism evidence="2 3">
    <name type="scientific">Marmota monax</name>
    <name type="common">Woodchuck</name>
    <dbReference type="NCBI Taxonomy" id="9995"/>
    <lineage>
        <taxon>Eukaryota</taxon>
        <taxon>Metazoa</taxon>
        <taxon>Chordata</taxon>
        <taxon>Craniata</taxon>
        <taxon>Vertebrata</taxon>
        <taxon>Euteleostomi</taxon>
        <taxon>Mammalia</taxon>
        <taxon>Eutheria</taxon>
        <taxon>Euarchontoglires</taxon>
        <taxon>Glires</taxon>
        <taxon>Rodentia</taxon>
        <taxon>Sciuromorpha</taxon>
        <taxon>Sciuridae</taxon>
        <taxon>Xerinae</taxon>
        <taxon>Marmotini</taxon>
        <taxon>Marmota</taxon>
    </lineage>
</organism>
<dbReference type="EMBL" id="CABDUW010000908">
    <property type="protein sequence ID" value="VTJ76614.1"/>
    <property type="molecule type" value="Genomic_DNA"/>
</dbReference>
<feature type="compositionally biased region" description="Low complexity" evidence="1">
    <location>
        <begin position="273"/>
        <end position="286"/>
    </location>
</feature>
<feature type="compositionally biased region" description="Polar residues" evidence="1">
    <location>
        <begin position="1"/>
        <end position="11"/>
    </location>
</feature>
<feature type="compositionally biased region" description="Polar residues" evidence="1">
    <location>
        <begin position="361"/>
        <end position="424"/>
    </location>
</feature>
<feature type="compositionally biased region" description="Polar residues" evidence="1">
    <location>
        <begin position="197"/>
        <end position="211"/>
    </location>
</feature>
<comment type="caution">
    <text evidence="2">The sequence shown here is derived from an EMBL/GenBank/DDBJ whole genome shotgun (WGS) entry which is preliminary data.</text>
</comment>
<sequence>MSQQPGAQRSPQRGALGLRPAGPTHRVESVGMWPIPASRLKDSQLSGKGGRRPPGSRPALGSCFLARPLSGALPELHAKQSRRHRPAPQARDTSGPKGAHTPGRHPTSPQLQGRKDPQTAGTAQREERPPQHPGTNRGTPTPRAPDAHRATRHPDRASDRAERSRDLPQYAHQNPALRSRGDVAKRDPATPRRNDTDASPNPKRTPNSQERPGTAKQHKPGIPGSHLQMAPRPGPLQHTKMEPRTHHNQNTQVTQSRMGREANHHRTKQPRLTGAAQTARAAGTEPNSRHPQRPSPSRSKQVENTGAHSRVAGSQQEAQAHTPSPQTLEAPPKLCPPGQAWPRIPVPTATLPGSPVRNGATPANSRTSSEEGQGSCQLTKTKEATPSQSRASAPTTRTQGTQKKSTEQTGTEPGPRQKSQTQLLTHGHLQGAPTAGRGREPPATLPGLRAQNTRQADSWSGNKATYHPRAHTSHPSTTNPPEHPHCSCLDCSCPGGVSERAPPVLLGHPDSPGINSEPGHQPAAQPCSALGDKATDTNKAPHKRPRRTREQTDNNPLRGRWARRGPTQTKRTTRQQQRTPGTDRATLKGHHQRAKVKPHPQPHSCHSVSGGDARGPAQQHTTRHRDPAPPKPGRPDTTHPSLTPGMCCPGPQGSCRSPSPLATQDPDPPQTPQPPQLPPSAGCPHTSRQPTAPRQDPRTPPPATPPGTRGKGTPTANRLPSPNSPWSTGACTGEGGCSTAQHLALGATLGQGHPQPRLMAPPSPVDSGPAQIPADPNLPPQKLPDPSLCRRPQMPPSTCPGTDPGAQRLREGGPFRTPAAPTRAQNRECF</sequence>
<dbReference type="AlphaFoldDB" id="A0A5E4C408"/>
<accession>A0A5E4C408</accession>
<feature type="compositionally biased region" description="Low complexity" evidence="1">
    <location>
        <begin position="706"/>
        <end position="716"/>
    </location>
</feature>
<proteinExistence type="predicted"/>
<protein>
    <submittedName>
        <fullName evidence="2">Uncharacterized protein</fullName>
    </submittedName>
</protein>
<feature type="compositionally biased region" description="Low complexity" evidence="1">
    <location>
        <begin position="564"/>
        <end position="584"/>
    </location>
</feature>
<feature type="compositionally biased region" description="Basic and acidic residues" evidence="1">
    <location>
        <begin position="624"/>
        <end position="637"/>
    </location>
</feature>
<feature type="compositionally biased region" description="Polar residues" evidence="1">
    <location>
        <begin position="718"/>
        <end position="730"/>
    </location>
</feature>
<evidence type="ECO:0000313" key="2">
    <source>
        <dbReference type="EMBL" id="VTJ76614.1"/>
    </source>
</evidence>
<evidence type="ECO:0000313" key="3">
    <source>
        <dbReference type="Proteomes" id="UP000335636"/>
    </source>
</evidence>